<evidence type="ECO:0000256" key="28">
    <source>
        <dbReference type="ARBA" id="ARBA00048961"/>
    </source>
</evidence>
<evidence type="ECO:0000256" key="26">
    <source>
        <dbReference type="ARBA" id="ARBA00048828"/>
    </source>
</evidence>
<evidence type="ECO:0000256" key="21">
    <source>
        <dbReference type="ARBA" id="ARBA00047757"/>
    </source>
</evidence>
<comment type="catalytic activity">
    <reaction evidence="15">
        <text>tetradecanoyl-CoA + H2O = tetradecanoyl-4'-phosphopantetheine + adenosine 3',5'-bisphosphate + 2 H(+)</text>
        <dbReference type="Rhea" id="RHEA:50028"/>
        <dbReference type="ChEBI" id="CHEBI:15377"/>
        <dbReference type="ChEBI" id="CHEBI:15378"/>
        <dbReference type="ChEBI" id="CHEBI:57385"/>
        <dbReference type="ChEBI" id="CHEBI:58343"/>
        <dbReference type="ChEBI" id="CHEBI:132017"/>
    </reaction>
    <physiologicalReaction direction="left-to-right" evidence="15">
        <dbReference type="Rhea" id="RHEA:50029"/>
    </physiologicalReaction>
</comment>
<dbReference type="EC" id="3.6.1.77" evidence="11"/>
<evidence type="ECO:0000259" key="32">
    <source>
        <dbReference type="PROSITE" id="PS51462"/>
    </source>
</evidence>
<comment type="catalytic activity">
    <reaction evidence="22">
        <text>(9Z,12Z,15Z)-octadecatrienoyl-CoA + H2O = S-(9Z,12Z,15Z-octadecatrienoyl)-4'-phosphopantetheine + adenosine 3',5'-bisphosphate + 2 H(+)</text>
        <dbReference type="Rhea" id="RHEA:67532"/>
        <dbReference type="ChEBI" id="CHEBI:15377"/>
        <dbReference type="ChEBI" id="CHEBI:15378"/>
        <dbReference type="ChEBI" id="CHEBI:58343"/>
        <dbReference type="ChEBI" id="CHEBI:74034"/>
        <dbReference type="ChEBI" id="CHEBI:172386"/>
    </reaction>
    <physiologicalReaction direction="left-to-right" evidence="22">
        <dbReference type="Rhea" id="RHEA:67533"/>
    </physiologicalReaction>
</comment>
<comment type="catalytic activity">
    <reaction evidence="25">
        <text>a 5'-end CoA-ribonucleoside in mRNA + H2O = a 5'-end phospho-adenosine-phospho-ribonucleoside in mRNA + (R)-4'-phosphopantetheine + 2 H(+)</text>
        <dbReference type="Rhea" id="RHEA:67592"/>
        <dbReference type="Rhea" id="RHEA-COMP:15719"/>
        <dbReference type="Rhea" id="RHEA-COMP:17276"/>
        <dbReference type="ChEBI" id="CHEBI:15377"/>
        <dbReference type="ChEBI" id="CHEBI:15378"/>
        <dbReference type="ChEBI" id="CHEBI:61723"/>
        <dbReference type="ChEBI" id="CHEBI:144051"/>
        <dbReference type="ChEBI" id="CHEBI:172371"/>
    </reaction>
    <physiologicalReaction direction="left-to-right" evidence="25">
        <dbReference type="Rhea" id="RHEA:67593"/>
    </physiologicalReaction>
</comment>
<evidence type="ECO:0000256" key="7">
    <source>
        <dbReference type="ARBA" id="ARBA00023211"/>
    </source>
</evidence>
<evidence type="ECO:0000256" key="17">
    <source>
        <dbReference type="ARBA" id="ARBA00047511"/>
    </source>
</evidence>
<dbReference type="GO" id="GO:0005739">
    <property type="term" value="C:mitochondrion"/>
    <property type="evidence" value="ECO:0007669"/>
    <property type="project" value="TreeGrafter"/>
</dbReference>
<evidence type="ECO:0000256" key="3">
    <source>
        <dbReference type="ARBA" id="ARBA00005582"/>
    </source>
</evidence>
<evidence type="ECO:0000256" key="19">
    <source>
        <dbReference type="ARBA" id="ARBA00047666"/>
    </source>
</evidence>
<evidence type="ECO:0000256" key="12">
    <source>
        <dbReference type="ARBA" id="ARBA00045809"/>
    </source>
</evidence>
<reference evidence="33" key="2">
    <citation type="submission" date="2025-09" db="UniProtKB">
        <authorList>
            <consortium name="Ensembl"/>
        </authorList>
    </citation>
    <scope>IDENTIFICATION</scope>
</reference>
<comment type="catalytic activity">
    <reaction evidence="26">
        <text>hexadecanoyl-CoA + H2O = S-hexadecanoyl-4'-phosphopantetheine + adenosine 3',5'-bisphosphate + 2 H(+)</text>
        <dbReference type="Rhea" id="RHEA:50032"/>
        <dbReference type="ChEBI" id="CHEBI:15377"/>
        <dbReference type="ChEBI" id="CHEBI:15378"/>
        <dbReference type="ChEBI" id="CHEBI:57379"/>
        <dbReference type="ChEBI" id="CHEBI:58343"/>
        <dbReference type="ChEBI" id="CHEBI:132018"/>
    </reaction>
    <physiologicalReaction direction="left-to-right" evidence="26">
        <dbReference type="Rhea" id="RHEA:50033"/>
    </physiologicalReaction>
</comment>
<dbReference type="CDD" id="cd18870">
    <property type="entry name" value="NUDIX_AcylCoAdiphos_Nudt19"/>
    <property type="match status" value="1"/>
</dbReference>
<evidence type="ECO:0000256" key="29">
    <source>
        <dbReference type="ARBA" id="ARBA00049284"/>
    </source>
</evidence>
<dbReference type="PROSITE" id="PS51462">
    <property type="entry name" value="NUDIX"/>
    <property type="match status" value="1"/>
</dbReference>
<evidence type="ECO:0000313" key="34">
    <source>
        <dbReference type="Proteomes" id="UP000261540"/>
    </source>
</evidence>
<comment type="catalytic activity">
    <reaction evidence="28">
        <text>choloyl-CoA + H2O = S-choloyl-4'-phosphopantetheine + adenosine 3',5'-bisphosphate + 2 H(+)</text>
        <dbReference type="Rhea" id="RHEA:50036"/>
        <dbReference type="ChEBI" id="CHEBI:15377"/>
        <dbReference type="ChEBI" id="CHEBI:15378"/>
        <dbReference type="ChEBI" id="CHEBI:57373"/>
        <dbReference type="ChEBI" id="CHEBI:58343"/>
        <dbReference type="ChEBI" id="CHEBI:132020"/>
    </reaction>
    <physiologicalReaction direction="left-to-right" evidence="28">
        <dbReference type="Rhea" id="RHEA:50037"/>
    </physiologicalReaction>
</comment>
<evidence type="ECO:0000256" key="9">
    <source>
        <dbReference type="ARBA" id="ARBA00031193"/>
    </source>
</evidence>
<comment type="catalytic activity">
    <reaction evidence="20">
        <text>(9Z,12Z)-octadecadienoyl-CoA + H2O = S-(9Z,12Z-octadecadienoyl)-4'-phosphopantetheine + adenosine 3',5'-bisphosphate + 2 H(+)</text>
        <dbReference type="Rhea" id="RHEA:67536"/>
        <dbReference type="ChEBI" id="CHEBI:15377"/>
        <dbReference type="ChEBI" id="CHEBI:15378"/>
        <dbReference type="ChEBI" id="CHEBI:57383"/>
        <dbReference type="ChEBI" id="CHEBI:58343"/>
        <dbReference type="ChEBI" id="CHEBI:172387"/>
    </reaction>
    <physiologicalReaction direction="left-to-right" evidence="20">
        <dbReference type="Rhea" id="RHEA:67537"/>
    </physiologicalReaction>
</comment>
<dbReference type="Proteomes" id="UP000261540">
    <property type="component" value="Unplaced"/>
</dbReference>
<dbReference type="STRING" id="1676925.ENSPKIP00000002738"/>
<feature type="domain" description="Nudix hydrolase" evidence="32">
    <location>
        <begin position="37"/>
        <end position="285"/>
    </location>
</feature>
<evidence type="ECO:0000256" key="14">
    <source>
        <dbReference type="ARBA" id="ARBA00047369"/>
    </source>
</evidence>
<dbReference type="KEGG" id="pki:111832733"/>
<evidence type="ECO:0000256" key="6">
    <source>
        <dbReference type="ARBA" id="ARBA00022842"/>
    </source>
</evidence>
<evidence type="ECO:0000256" key="22">
    <source>
        <dbReference type="ARBA" id="ARBA00048360"/>
    </source>
</evidence>
<comment type="catalytic activity">
    <reaction evidence="23">
        <text>(9Z)-tetradecenoyl-CoA + H2O = S-(9Z-tetradecenoyl)-4'-phosphopantetheine + adenosine 3',5'-bisphosphate + 2 H(+)</text>
        <dbReference type="Rhea" id="RHEA:67544"/>
        <dbReference type="ChEBI" id="CHEBI:15377"/>
        <dbReference type="ChEBI" id="CHEBI:15378"/>
        <dbReference type="ChEBI" id="CHEBI:58343"/>
        <dbReference type="ChEBI" id="CHEBI:65060"/>
        <dbReference type="ChEBI" id="CHEBI:172389"/>
    </reaction>
    <physiologicalReaction direction="left-to-right" evidence="23">
        <dbReference type="Rhea" id="RHEA:67545"/>
    </physiologicalReaction>
</comment>
<dbReference type="RefSeq" id="XP_023646168.1">
    <property type="nucleotide sequence ID" value="XM_023790400.2"/>
</dbReference>
<protein>
    <recommendedName>
        <fullName evidence="8">Acyl-coenzyme A diphosphatase NUDT19</fullName>
        <ecNumber evidence="11">3.6.1.77</ecNumber>
    </recommendedName>
    <alternativeName>
        <fullName evidence="9">Nucleoside diphosphate-linked moiety X motif 19</fullName>
    </alternativeName>
</protein>
<evidence type="ECO:0000313" key="33">
    <source>
        <dbReference type="Ensembl" id="ENSPKIP00000002738.1"/>
    </source>
</evidence>
<name>A0A3B3Q985_9TELE</name>
<evidence type="ECO:0000256" key="27">
    <source>
        <dbReference type="ARBA" id="ARBA00048882"/>
    </source>
</evidence>
<keyword evidence="6" id="KW-0460">Magnesium</keyword>
<accession>A0A3B3Q985</accession>
<comment type="catalytic activity">
    <reaction evidence="21">
        <text>dodecanoyl-CoA + H2O = S-dodecanoyl-4'-phosphopantetheine + adenosine 3',5'-bisphosphate + 2 H(+)</text>
        <dbReference type="Rhea" id="RHEA:50024"/>
        <dbReference type="ChEBI" id="CHEBI:15377"/>
        <dbReference type="ChEBI" id="CHEBI:15378"/>
        <dbReference type="ChEBI" id="CHEBI:57375"/>
        <dbReference type="ChEBI" id="CHEBI:58343"/>
        <dbReference type="ChEBI" id="CHEBI:132015"/>
    </reaction>
    <physiologicalReaction direction="left-to-right" evidence="21">
        <dbReference type="Rhea" id="RHEA:50025"/>
    </physiologicalReaction>
</comment>
<sequence length="415" mass="46861">MNTALKHWKEAATVILAAGVRRRRPAGDEVLMRAVSPPPLPAGSPPLWPHKSAFDYEVLLLKRSSKSGFMPNAYVFPGGLVDPSDFSADWQGVFQAFRRYPNFGLGVVRQPPETRPPMFATDRSELGSPIPGEVAFRICAVRETFEEAGVLLAVPMKEEAESAVRTGEQVPPALTETVQPWDTQELARWRLLVMENPDNFIRMCETLRCMPNIWALHEWGNWLTPGGVYAQQRRYDTAFFICCLPEAPETIQDEKEIVHFKWSTPSEVLHSYQAREFWIAPPQFYDLSRMCRFPRLQELHSFAAVRGLEGCERWLPIRLVSKDCLVSLLPGDVLYPDGLDSSEQIDIILRKEQRLEELQAEGDALHRIILHDPHSAAVLVTITPKYKHLVPLPGPSFGTTPKPTGSTLTTRTSRL</sequence>
<comment type="catalytic activity">
    <reaction evidence="10">
        <text>CoA + H2O = (R)-4'-phosphopantetheine + adenosine 3',5'-bisphosphate + 2 H(+)</text>
        <dbReference type="Rhea" id="RHEA:64988"/>
        <dbReference type="ChEBI" id="CHEBI:15377"/>
        <dbReference type="ChEBI" id="CHEBI:15378"/>
        <dbReference type="ChEBI" id="CHEBI:57287"/>
        <dbReference type="ChEBI" id="CHEBI:58343"/>
        <dbReference type="ChEBI" id="CHEBI:61723"/>
        <dbReference type="EC" id="3.6.1.77"/>
    </reaction>
    <physiologicalReaction direction="left-to-right" evidence="10">
        <dbReference type="Rhea" id="RHEA:64989"/>
    </physiologicalReaction>
</comment>
<dbReference type="Gene3D" id="3.90.79.10">
    <property type="entry name" value="Nucleoside Triphosphate Pyrophosphohydrolase"/>
    <property type="match status" value="1"/>
</dbReference>
<evidence type="ECO:0000256" key="1">
    <source>
        <dbReference type="ARBA" id="ARBA00001936"/>
    </source>
</evidence>
<keyword evidence="5" id="KW-0378">Hydrolase</keyword>
<evidence type="ECO:0000256" key="11">
    <source>
        <dbReference type="ARBA" id="ARBA00044967"/>
    </source>
</evidence>
<proteinExistence type="inferred from homology"/>
<evidence type="ECO:0000256" key="30">
    <source>
        <dbReference type="ARBA" id="ARBA00049403"/>
    </source>
</evidence>
<evidence type="ECO:0000256" key="23">
    <source>
        <dbReference type="ARBA" id="ARBA00048413"/>
    </source>
</evidence>
<evidence type="ECO:0000256" key="31">
    <source>
        <dbReference type="SAM" id="MobiDB-lite"/>
    </source>
</evidence>
<dbReference type="PANTHER" id="PTHR12318:SF0">
    <property type="entry name" value="ACYL-COENZYME A DIPHOSPHATASE NUDT19"/>
    <property type="match status" value="1"/>
</dbReference>
<feature type="region of interest" description="Disordered" evidence="31">
    <location>
        <begin position="393"/>
        <end position="415"/>
    </location>
</feature>
<dbReference type="Ensembl" id="ENSPKIT00000026688.1">
    <property type="protein sequence ID" value="ENSPKIP00000002738.1"/>
    <property type="gene ID" value="ENSPKIG00000020518.1"/>
</dbReference>
<evidence type="ECO:0000256" key="15">
    <source>
        <dbReference type="ARBA" id="ARBA00047403"/>
    </source>
</evidence>
<dbReference type="AlphaFoldDB" id="A0A3B3Q985"/>
<dbReference type="GeneID" id="111832733"/>
<comment type="catalytic activity">
    <reaction evidence="27">
        <text>an acyl-CoA + H2O = an acyl-4'-phosphopantetheine + adenosine 3',5'-bisphosphate + 2 H(+)</text>
        <dbReference type="Rhea" id="RHEA:50044"/>
        <dbReference type="ChEBI" id="CHEBI:15377"/>
        <dbReference type="ChEBI" id="CHEBI:15378"/>
        <dbReference type="ChEBI" id="CHEBI:58342"/>
        <dbReference type="ChEBI" id="CHEBI:58343"/>
        <dbReference type="ChEBI" id="CHEBI:132023"/>
    </reaction>
    <physiologicalReaction direction="left-to-right" evidence="27">
        <dbReference type="Rhea" id="RHEA:50045"/>
    </physiologicalReaction>
</comment>
<evidence type="ECO:0000256" key="2">
    <source>
        <dbReference type="ARBA" id="ARBA00001946"/>
    </source>
</evidence>
<dbReference type="CTD" id="390916"/>
<evidence type="ECO:0000256" key="16">
    <source>
        <dbReference type="ARBA" id="ARBA00047466"/>
    </source>
</evidence>
<evidence type="ECO:0000256" key="18">
    <source>
        <dbReference type="ARBA" id="ARBA00047584"/>
    </source>
</evidence>
<comment type="function">
    <text evidence="12">Fatty acyl-coenzyme A (CoA) diphosphatase that hydrolyzes fatty acyl-CoA to yield acyl-4'-phosphopantetheine and adenosine 3',5'-bisphosphate. Mediates the hydrolysis of a wide range of CoA esters, including choloyl-CoA and branched-chain fatty-acyl-CoA esters and at low substrate concentrations medium and long-chain fatty-acyl-CoA esters are the primary substrates. Highest activity seen with medium-chain acyl-CoA esters and higher rates of activity seen with the unsaturated acyl-CoA esters compared with the saturated esters. Exhibits decapping activity towards dpCoA-capped RNAs in vitro.</text>
</comment>
<evidence type="ECO:0000256" key="8">
    <source>
        <dbReference type="ARBA" id="ARBA00026208"/>
    </source>
</evidence>
<dbReference type="GO" id="GO:0046872">
    <property type="term" value="F:metal ion binding"/>
    <property type="evidence" value="ECO:0007669"/>
    <property type="project" value="UniProtKB-KW"/>
</dbReference>
<dbReference type="InterPro" id="IPR039121">
    <property type="entry name" value="NUDT19"/>
</dbReference>
<evidence type="ECO:0000256" key="24">
    <source>
        <dbReference type="ARBA" id="ARBA00048624"/>
    </source>
</evidence>
<organism evidence="33 34">
    <name type="scientific">Paramormyrops kingsleyae</name>
    <dbReference type="NCBI Taxonomy" id="1676925"/>
    <lineage>
        <taxon>Eukaryota</taxon>
        <taxon>Metazoa</taxon>
        <taxon>Chordata</taxon>
        <taxon>Craniata</taxon>
        <taxon>Vertebrata</taxon>
        <taxon>Euteleostomi</taxon>
        <taxon>Actinopterygii</taxon>
        <taxon>Neopterygii</taxon>
        <taxon>Teleostei</taxon>
        <taxon>Osteoglossocephala</taxon>
        <taxon>Osteoglossomorpha</taxon>
        <taxon>Osteoglossiformes</taxon>
        <taxon>Mormyridae</taxon>
        <taxon>Paramormyrops</taxon>
    </lineage>
</organism>
<feature type="compositionally biased region" description="Low complexity" evidence="31">
    <location>
        <begin position="398"/>
        <end position="415"/>
    </location>
</feature>
<keyword evidence="4" id="KW-0479">Metal-binding</keyword>
<dbReference type="GO" id="GO:0010945">
    <property type="term" value="F:coenzyme A diphosphatase activity"/>
    <property type="evidence" value="ECO:0007669"/>
    <property type="project" value="UniProtKB-EC"/>
</dbReference>
<reference evidence="33" key="1">
    <citation type="submission" date="2025-08" db="UniProtKB">
        <authorList>
            <consortium name="Ensembl"/>
        </authorList>
    </citation>
    <scope>IDENTIFICATION</scope>
</reference>
<comment type="catalytic activity">
    <reaction evidence="29">
        <text>butanoyl-CoA + H2O = S-butanoyl-4'-phosphopantetheine + adenosine 3',5'-bisphosphate + 2 H(+)</text>
        <dbReference type="Rhea" id="RHEA:49976"/>
        <dbReference type="ChEBI" id="CHEBI:15377"/>
        <dbReference type="ChEBI" id="CHEBI:15378"/>
        <dbReference type="ChEBI" id="CHEBI:57371"/>
        <dbReference type="ChEBI" id="CHEBI:58343"/>
        <dbReference type="ChEBI" id="CHEBI:132011"/>
    </reaction>
    <physiologicalReaction direction="left-to-right" evidence="29">
        <dbReference type="Rhea" id="RHEA:49977"/>
    </physiologicalReaction>
</comment>
<dbReference type="InterPro" id="IPR000086">
    <property type="entry name" value="NUDIX_hydrolase_dom"/>
</dbReference>
<evidence type="ECO:0000256" key="25">
    <source>
        <dbReference type="ARBA" id="ARBA00048667"/>
    </source>
</evidence>
<evidence type="ECO:0000256" key="10">
    <source>
        <dbReference type="ARBA" id="ARBA00044908"/>
    </source>
</evidence>
<comment type="cofactor">
    <cofactor evidence="1">
        <name>Mn(2+)</name>
        <dbReference type="ChEBI" id="CHEBI:29035"/>
    </cofactor>
</comment>
<comment type="catalytic activity">
    <reaction evidence="13">
        <text>octanoyl-CoA + H2O = S-octanoyl-4'-phosphopantetheine + adenosine 3',5'-bisphosphate + 2 H(+)</text>
        <dbReference type="Rhea" id="RHEA:50016"/>
        <dbReference type="ChEBI" id="CHEBI:15377"/>
        <dbReference type="ChEBI" id="CHEBI:15378"/>
        <dbReference type="ChEBI" id="CHEBI:57386"/>
        <dbReference type="ChEBI" id="CHEBI:58343"/>
        <dbReference type="ChEBI" id="CHEBI:132013"/>
    </reaction>
    <physiologicalReaction direction="left-to-right" evidence="13">
        <dbReference type="Rhea" id="RHEA:50017"/>
    </physiologicalReaction>
</comment>
<comment type="catalytic activity">
    <reaction evidence="14">
        <text>malonyl-CoA + H2O = malonyl-4'-phosphopantetheine + adenosine 3',5'-bisphosphate + 2 H(+)</text>
        <dbReference type="Rhea" id="RHEA:67468"/>
        <dbReference type="ChEBI" id="CHEBI:15377"/>
        <dbReference type="ChEBI" id="CHEBI:15378"/>
        <dbReference type="ChEBI" id="CHEBI:57384"/>
        <dbReference type="ChEBI" id="CHEBI:58343"/>
        <dbReference type="ChEBI" id="CHEBI:172363"/>
    </reaction>
    <physiologicalReaction direction="left-to-right" evidence="14">
        <dbReference type="Rhea" id="RHEA:67469"/>
    </physiologicalReaction>
</comment>
<evidence type="ECO:0000256" key="13">
    <source>
        <dbReference type="ARBA" id="ARBA00047289"/>
    </source>
</evidence>
<evidence type="ECO:0000256" key="20">
    <source>
        <dbReference type="ARBA" id="ARBA00047708"/>
    </source>
</evidence>
<comment type="catalytic activity">
    <reaction evidence="17">
        <text>(6Z)-octenoyl-CoA + H2O = S-(6Z-octenoyl)-4'-phosphopantetheine + adenosine 3',5'-bisphosphate + 2 H(+)</text>
        <dbReference type="Rhea" id="RHEA:67528"/>
        <dbReference type="ChEBI" id="CHEBI:15377"/>
        <dbReference type="ChEBI" id="CHEBI:15378"/>
        <dbReference type="ChEBI" id="CHEBI:58343"/>
        <dbReference type="ChEBI" id="CHEBI:172383"/>
        <dbReference type="ChEBI" id="CHEBI:172384"/>
    </reaction>
    <physiologicalReaction direction="left-to-right" evidence="17">
        <dbReference type="Rhea" id="RHEA:67529"/>
    </physiologicalReaction>
</comment>
<comment type="similarity">
    <text evidence="3">Belongs to the Nudix hydrolase family.</text>
</comment>
<comment type="catalytic activity">
    <reaction evidence="16">
        <text>hexanoyl-CoA + H2O = hexanoyl-4'-phosphopantetheine + adenosine 3',5'-bisphosphate + 2 H(+)</text>
        <dbReference type="Rhea" id="RHEA:49980"/>
        <dbReference type="ChEBI" id="CHEBI:15377"/>
        <dbReference type="ChEBI" id="CHEBI:15378"/>
        <dbReference type="ChEBI" id="CHEBI:58343"/>
        <dbReference type="ChEBI" id="CHEBI:62620"/>
        <dbReference type="ChEBI" id="CHEBI:132012"/>
    </reaction>
    <physiologicalReaction direction="left-to-right" evidence="16">
        <dbReference type="Rhea" id="RHEA:49981"/>
    </physiologicalReaction>
</comment>
<dbReference type="SUPFAM" id="SSF55811">
    <property type="entry name" value="Nudix"/>
    <property type="match status" value="1"/>
</dbReference>
<dbReference type="OrthoDB" id="1695362at2759"/>
<dbReference type="PANTHER" id="PTHR12318">
    <property type="entry name" value="TESTOSTERONE-REGULATED PROTEIN RP2"/>
    <property type="match status" value="1"/>
</dbReference>
<keyword evidence="34" id="KW-1185">Reference proteome</keyword>
<keyword evidence="7" id="KW-0464">Manganese</keyword>
<comment type="catalytic activity">
    <reaction evidence="30">
        <text>(9Z)-hexadecenoyl-CoA + H2O = S-(9Z-hexadecenoyl)-4'-phosphopantetheine + adenosine 3',5'-bisphosphate + 2 H(+)</text>
        <dbReference type="Rhea" id="RHEA:67540"/>
        <dbReference type="ChEBI" id="CHEBI:15377"/>
        <dbReference type="ChEBI" id="CHEBI:15378"/>
        <dbReference type="ChEBI" id="CHEBI:58343"/>
        <dbReference type="ChEBI" id="CHEBI:61540"/>
        <dbReference type="ChEBI" id="CHEBI:172388"/>
    </reaction>
    <physiologicalReaction direction="left-to-right" evidence="30">
        <dbReference type="Rhea" id="RHEA:67541"/>
    </physiologicalReaction>
</comment>
<comment type="catalytic activity">
    <reaction evidence="18">
        <text>4,8-dimethylnonanoyl-CoA + H2O = S-(4,8-dimethylnonanoyl)-4'-phosphopantetheine + adenosine 3',5'-bisphosphate + 2 H(+)</text>
        <dbReference type="Rhea" id="RHEA:67524"/>
        <dbReference type="ChEBI" id="CHEBI:15377"/>
        <dbReference type="ChEBI" id="CHEBI:15378"/>
        <dbReference type="ChEBI" id="CHEBI:58343"/>
        <dbReference type="ChEBI" id="CHEBI:77061"/>
        <dbReference type="ChEBI" id="CHEBI:172385"/>
    </reaction>
    <physiologicalReaction direction="left-to-right" evidence="18">
        <dbReference type="Rhea" id="RHEA:67525"/>
    </physiologicalReaction>
</comment>
<evidence type="ECO:0000256" key="5">
    <source>
        <dbReference type="ARBA" id="ARBA00022801"/>
    </source>
</evidence>
<comment type="cofactor">
    <cofactor evidence="2">
        <name>Mg(2+)</name>
        <dbReference type="ChEBI" id="CHEBI:18420"/>
    </cofactor>
</comment>
<comment type="catalytic activity">
    <reaction evidence="24">
        <text>succinyl-CoA + H2O = succinyl-4'-phosphopantetheine + adenosine 3',5'-bisphosphate + 2 H(+)</text>
        <dbReference type="Rhea" id="RHEA:67472"/>
        <dbReference type="ChEBI" id="CHEBI:15377"/>
        <dbReference type="ChEBI" id="CHEBI:15378"/>
        <dbReference type="ChEBI" id="CHEBI:57292"/>
        <dbReference type="ChEBI" id="CHEBI:58343"/>
        <dbReference type="ChEBI" id="CHEBI:172364"/>
    </reaction>
    <physiologicalReaction direction="left-to-right" evidence="24">
        <dbReference type="Rhea" id="RHEA:67473"/>
    </physiologicalReaction>
</comment>
<dbReference type="InterPro" id="IPR015797">
    <property type="entry name" value="NUDIX_hydrolase-like_dom_sf"/>
</dbReference>
<comment type="catalytic activity">
    <reaction evidence="19">
        <text>propanoyl-CoA + H2O = propanoyl-4'-phosphopantetheine + adenosine 3',5'-bisphosphate + 2 H(+)</text>
        <dbReference type="Rhea" id="RHEA:67464"/>
        <dbReference type="ChEBI" id="CHEBI:15377"/>
        <dbReference type="ChEBI" id="CHEBI:15378"/>
        <dbReference type="ChEBI" id="CHEBI:57392"/>
        <dbReference type="ChEBI" id="CHEBI:58343"/>
        <dbReference type="ChEBI" id="CHEBI:172362"/>
    </reaction>
    <physiologicalReaction direction="left-to-right" evidence="19">
        <dbReference type="Rhea" id="RHEA:67465"/>
    </physiologicalReaction>
</comment>
<dbReference type="GeneTree" id="ENSGT00420000029858"/>
<evidence type="ECO:0000256" key="4">
    <source>
        <dbReference type="ARBA" id="ARBA00022723"/>
    </source>
</evidence>